<dbReference type="InterPro" id="IPR038530">
    <property type="entry name" value="NiFe-hyd_HybE_sf"/>
</dbReference>
<evidence type="ECO:0000256" key="1">
    <source>
        <dbReference type="ARBA" id="ARBA00006532"/>
    </source>
</evidence>
<feature type="region of interest" description="Disordered" evidence="2">
    <location>
        <begin position="98"/>
        <end position="128"/>
    </location>
</feature>
<accession>A0ABV1N2U9</accession>
<keyword evidence="4" id="KW-1185">Reference proteome</keyword>
<dbReference type="InterPro" id="IPR023994">
    <property type="entry name" value="NiFe-hyd_HybE"/>
</dbReference>
<sequence length="172" mass="18557">MQALSAEQYARLGRLAEAWTRRYLKDAKGEAHFNPRLGVDALCFQPHPLPDGRHGLLGALVTPVSLSLALVVDDQAAPPSAEPRLTLALPSGRYPFAWEPLGESSAESHPESRSESHGEHHGDGDAEGQGALEGCWRCELLTDLSDLDSLQAASRLAQQLMERVMTPAEPAS</sequence>
<dbReference type="EMBL" id="JBEGCI010000004">
    <property type="protein sequence ID" value="MEQ6888043.1"/>
    <property type="molecule type" value="Genomic_DNA"/>
</dbReference>
<reference evidence="3 4" key="1">
    <citation type="submission" date="2024-05" db="EMBL/GenBank/DDBJ databases">
        <title>Halomonas sp. CS7 16S ribosomal RNA gene Genome sequencing and assembly.</title>
        <authorList>
            <person name="Yook S."/>
        </authorList>
    </citation>
    <scope>NUCLEOTIDE SEQUENCE [LARGE SCALE GENOMIC DNA]</scope>
    <source>
        <strain evidence="3 4">CS7</strain>
    </source>
</reference>
<dbReference type="RefSeq" id="WP_349757593.1">
    <property type="nucleotide sequence ID" value="NZ_JBEGCI010000004.1"/>
</dbReference>
<evidence type="ECO:0000256" key="2">
    <source>
        <dbReference type="SAM" id="MobiDB-lite"/>
    </source>
</evidence>
<organism evidence="3 4">
    <name type="scientific">Halomonas pelophila</name>
    <dbReference type="NCBI Taxonomy" id="3151122"/>
    <lineage>
        <taxon>Bacteria</taxon>
        <taxon>Pseudomonadati</taxon>
        <taxon>Pseudomonadota</taxon>
        <taxon>Gammaproteobacteria</taxon>
        <taxon>Oceanospirillales</taxon>
        <taxon>Halomonadaceae</taxon>
        <taxon>Halomonas</taxon>
    </lineage>
</organism>
<protein>
    <submittedName>
        <fullName evidence="3">[NiFe]-hydrogenase assembly chaperone HybE</fullName>
    </submittedName>
</protein>
<comment type="caution">
    <text evidence="3">The sequence shown here is derived from an EMBL/GenBank/DDBJ whole genome shotgun (WGS) entry which is preliminary data.</text>
</comment>
<comment type="similarity">
    <text evidence="1">Belongs to the HupJ family.</text>
</comment>
<evidence type="ECO:0000313" key="3">
    <source>
        <dbReference type="EMBL" id="MEQ6888043.1"/>
    </source>
</evidence>
<gene>
    <name evidence="3" type="primary">hybE</name>
    <name evidence="3" type="ORF">ABE957_05055</name>
</gene>
<evidence type="ECO:0000313" key="4">
    <source>
        <dbReference type="Proteomes" id="UP001472978"/>
    </source>
</evidence>
<dbReference type="Proteomes" id="UP001472978">
    <property type="component" value="Unassembled WGS sequence"/>
</dbReference>
<dbReference type="Gene3D" id="3.30.1460.40">
    <property type="entry name" value="[NiFe]-hydrogenase assembly chaperone, HybE"/>
    <property type="match status" value="1"/>
</dbReference>
<proteinExistence type="inferred from homology"/>
<feature type="compositionally biased region" description="Basic and acidic residues" evidence="2">
    <location>
        <begin position="106"/>
        <end position="124"/>
    </location>
</feature>
<name>A0ABV1N2U9_9GAMM</name>
<dbReference type="Pfam" id="PF11939">
    <property type="entry name" value="NiFe-hyd_HybE"/>
    <property type="match status" value="1"/>
</dbReference>